<evidence type="ECO:0000313" key="1">
    <source>
        <dbReference type="EMBL" id="SIN72981.1"/>
    </source>
</evidence>
<organism evidence="1 2">
    <name type="scientific">Agromyces cerinus subsp. cerinus</name>
    <dbReference type="NCBI Taxonomy" id="232089"/>
    <lineage>
        <taxon>Bacteria</taxon>
        <taxon>Bacillati</taxon>
        <taxon>Actinomycetota</taxon>
        <taxon>Actinomycetes</taxon>
        <taxon>Micrococcales</taxon>
        <taxon>Microbacteriaceae</taxon>
        <taxon>Agromyces</taxon>
    </lineage>
</organism>
<evidence type="ECO:0000313" key="2">
    <source>
        <dbReference type="Proteomes" id="UP000184699"/>
    </source>
</evidence>
<dbReference type="EMBL" id="FSRJ01000001">
    <property type="protein sequence ID" value="SIN72981.1"/>
    <property type="molecule type" value="Genomic_DNA"/>
</dbReference>
<reference evidence="2" key="1">
    <citation type="submission" date="2016-11" db="EMBL/GenBank/DDBJ databases">
        <authorList>
            <person name="Varghese N."/>
            <person name="Submissions S."/>
        </authorList>
    </citation>
    <scope>NUCLEOTIDE SEQUENCE [LARGE SCALE GENOMIC DNA]</scope>
    <source>
        <strain evidence="2">DSM 8595</strain>
    </source>
</reference>
<sequence>MTWREIAIILDMTEQGLIKADKAWRERHN</sequence>
<keyword evidence="2" id="KW-1185">Reference proteome</keyword>
<accession>A0A1N6DQA3</accession>
<gene>
    <name evidence="1" type="ORF">SAMN05443544_0593</name>
</gene>
<name>A0A1N6DQA3_9MICO</name>
<dbReference type="Proteomes" id="UP000184699">
    <property type="component" value="Unassembled WGS sequence"/>
</dbReference>
<proteinExistence type="predicted"/>
<dbReference type="AlphaFoldDB" id="A0A1N6DQA3"/>
<protein>
    <submittedName>
        <fullName evidence="1">Uncharacterized protein</fullName>
    </submittedName>
</protein>